<dbReference type="AlphaFoldDB" id="A0AAQ3P8L1"/>
<comment type="subcellular location">
    <subcellularLocation>
        <location evidence="1">Cytoplasm</location>
    </subcellularLocation>
</comment>
<feature type="compositionally biased region" description="Polar residues" evidence="5">
    <location>
        <begin position="482"/>
        <end position="492"/>
    </location>
</feature>
<evidence type="ECO:0000313" key="7">
    <source>
        <dbReference type="Proteomes" id="UP001374535"/>
    </source>
</evidence>
<dbReference type="FunFam" id="3.80.10.10:FF:000801">
    <property type="entry name" value="Outer arm dynein light chain 1"/>
    <property type="match status" value="1"/>
</dbReference>
<organism evidence="6 7">
    <name type="scientific">Vigna mungo</name>
    <name type="common">Black gram</name>
    <name type="synonym">Phaseolus mungo</name>
    <dbReference type="NCBI Taxonomy" id="3915"/>
    <lineage>
        <taxon>Eukaryota</taxon>
        <taxon>Viridiplantae</taxon>
        <taxon>Streptophyta</taxon>
        <taxon>Embryophyta</taxon>
        <taxon>Tracheophyta</taxon>
        <taxon>Spermatophyta</taxon>
        <taxon>Magnoliopsida</taxon>
        <taxon>eudicotyledons</taxon>
        <taxon>Gunneridae</taxon>
        <taxon>Pentapetalae</taxon>
        <taxon>rosids</taxon>
        <taxon>fabids</taxon>
        <taxon>Fabales</taxon>
        <taxon>Fabaceae</taxon>
        <taxon>Papilionoideae</taxon>
        <taxon>50 kb inversion clade</taxon>
        <taxon>NPAAA clade</taxon>
        <taxon>indigoferoid/millettioid clade</taxon>
        <taxon>Phaseoleae</taxon>
        <taxon>Vigna</taxon>
    </lineage>
</organism>
<evidence type="ECO:0000256" key="4">
    <source>
        <dbReference type="ARBA" id="ARBA00022737"/>
    </source>
</evidence>
<reference evidence="6 7" key="1">
    <citation type="journal article" date="2023" name="Life. Sci Alliance">
        <title>Evolutionary insights into 3D genome organization and epigenetic landscape of Vigna mungo.</title>
        <authorList>
            <person name="Junaid A."/>
            <person name="Singh B."/>
            <person name="Bhatia S."/>
        </authorList>
    </citation>
    <scope>NUCLEOTIDE SEQUENCE [LARGE SCALE GENOMIC DNA]</scope>
    <source>
        <strain evidence="6">Urdbean</strain>
    </source>
</reference>
<dbReference type="GO" id="GO:0005737">
    <property type="term" value="C:cytoplasm"/>
    <property type="evidence" value="ECO:0007669"/>
    <property type="project" value="UniProtKB-SubCell"/>
</dbReference>
<keyword evidence="7" id="KW-1185">Reference proteome</keyword>
<protein>
    <recommendedName>
        <fullName evidence="8">Outer arm dynein light chain 1 protein</fullName>
    </recommendedName>
</protein>
<dbReference type="InterPro" id="IPR025875">
    <property type="entry name" value="Leu-rich_rpt_4"/>
</dbReference>
<dbReference type="FunFam" id="3.80.10.10:FF:000502">
    <property type="entry name" value="Predicted protein"/>
    <property type="match status" value="1"/>
</dbReference>
<keyword evidence="3" id="KW-0433">Leucine-rich repeat</keyword>
<dbReference type="Gene3D" id="3.80.10.10">
    <property type="entry name" value="Ribonuclease Inhibitor"/>
    <property type="match status" value="2"/>
</dbReference>
<gene>
    <name evidence="6" type="ORF">V8G54_002319</name>
</gene>
<dbReference type="Pfam" id="PF12799">
    <property type="entry name" value="LRR_4"/>
    <property type="match status" value="1"/>
</dbReference>
<evidence type="ECO:0000256" key="1">
    <source>
        <dbReference type="ARBA" id="ARBA00004496"/>
    </source>
</evidence>
<dbReference type="PANTHER" id="PTHR15454">
    <property type="entry name" value="NISCHARIN RELATED"/>
    <property type="match status" value="1"/>
</dbReference>
<dbReference type="EMBL" id="CP144700">
    <property type="protein sequence ID" value="WVZ23775.1"/>
    <property type="molecule type" value="Genomic_DNA"/>
</dbReference>
<evidence type="ECO:0008006" key="8">
    <source>
        <dbReference type="Google" id="ProtNLM"/>
    </source>
</evidence>
<feature type="region of interest" description="Disordered" evidence="5">
    <location>
        <begin position="478"/>
        <end position="497"/>
    </location>
</feature>
<sequence>MTIVTGDRYLVKLVEFVEEQAGPLIEETKVLKLNPAGLHYVQSRLEALHEVENLLAGAPVDYLRAYVSDLGDHRALEQLRRILRLLTSLKIFSVLPHPIRDPTPLSFLPFGRLKVLELRGCDLSTSAAKGLLELRHTLEKIICHNSTNALRHVFASRIKEVKNSPQWNRLSFVSCACNGLVLMDESLQLLPAVETLDLSRNKFAKVDNLQKCTKLKHLDLGFNHLRTFAPFTRDSACNVANTGVPLILEYHHVSPQIVKLVLRNNALTTLRGIENLKSLEGLDLSYNIVSNFSELEFVAGLPYLQSLWLEGNPLCCARWYRAHVFSFFAFPERLKLDEKEINTSDFWKRQIIIASMHKQPASFGIYVPAKDEAVVEGANIRRRKACRLVSIRNEEETTSIYSEEDSVSCANDIIQSREDPDLSDNEPEIVDLINRIEHMKKERSINWLRDFKDWMDIASDKSVQTTKEGSTTLYHQKGNYIRNKTNPEQSGEVSRYASDSVLASGDDSSMNILESDSSFVDTSASFHRQQHFDYRGLLGNASGASLFDSGGVDMEKLKSSLERIGSSLSQTRSSHADTLTTEGAQRMTENVNISPLTIIHDISGSQSSAYPASPPHFQEDLLHRRQHLVEEILQLSTDSFSVASSDSNTSCSEVDCGEFEPSVSEVDNPQCKTYVDGVGSHLSQSQLKEKFCNPRQGNLLERENGISSRSSSCDQTSKQHAIDFAENTFCASQDTCLLEKRKIRKKAKKRIISVLEEKLDGNASHDTQEKISQGHISANLKQELDLNDCTEFSVHNNSTQEIDDFIVTYFNTTIADSEASEKEDGYNRGWRWGVTGECHGQAQTLPPPPYRTQVVKLESVFKLVELLGRSFRLSPMAKEGVEEEDVEVAVLLSSQKKLYLLLINVASDGSGTILNVLSSHNIEEVCEVQVGMGLQVLRLVNLYTYADLRNNSLLSIIILAVRVNFENEETYLFVTRSIEKSRELLCTIHVLDSSVGNDRCSIRSLEQVQVGLFDKQVCGGSNVSIYQYAMESWLSRSLFVIGGYVLLCIEDVKQLYSFSSDASVSPYFRIDSCSSIADITEMVIEGGGSCCLTLSLTCPLAELHPFTQMNIESVNHENTAPGSLKLKLQWFSRNYLVKFVSLLKAIHEKKTGSPLVVRCIS</sequence>
<evidence type="ECO:0000313" key="6">
    <source>
        <dbReference type="EMBL" id="WVZ23775.1"/>
    </source>
</evidence>
<dbReference type="SUPFAM" id="SSF52058">
    <property type="entry name" value="L domain-like"/>
    <property type="match status" value="1"/>
</dbReference>
<dbReference type="Proteomes" id="UP001374535">
    <property type="component" value="Chromosome 1"/>
</dbReference>
<name>A0AAQ3P8L1_VIGMU</name>
<dbReference type="PROSITE" id="PS51450">
    <property type="entry name" value="LRR"/>
    <property type="match status" value="1"/>
</dbReference>
<evidence type="ECO:0000256" key="5">
    <source>
        <dbReference type="SAM" id="MobiDB-lite"/>
    </source>
</evidence>
<dbReference type="PANTHER" id="PTHR15454:SF69">
    <property type="entry name" value="SERINE_THREONINE-PROTEIN KINASE 11-INTERACTING PROTEIN"/>
    <property type="match status" value="1"/>
</dbReference>
<evidence type="ECO:0000256" key="3">
    <source>
        <dbReference type="ARBA" id="ARBA00022614"/>
    </source>
</evidence>
<keyword evidence="4" id="KW-0677">Repeat</keyword>
<dbReference type="InterPro" id="IPR001611">
    <property type="entry name" value="Leu-rich_rpt"/>
</dbReference>
<keyword evidence="2" id="KW-0963">Cytoplasm</keyword>
<dbReference type="InterPro" id="IPR032675">
    <property type="entry name" value="LRR_dom_sf"/>
</dbReference>
<accession>A0AAQ3P8L1</accession>
<proteinExistence type="predicted"/>
<evidence type="ECO:0000256" key="2">
    <source>
        <dbReference type="ARBA" id="ARBA00022490"/>
    </source>
</evidence>
<dbReference type="SMART" id="SM00365">
    <property type="entry name" value="LRR_SD22"/>
    <property type="match status" value="3"/>
</dbReference>